<dbReference type="UniPathway" id="UPA00282"/>
<feature type="domain" description="O-acyltransferase WSD1-like N-terminal" evidence="12">
    <location>
        <begin position="14"/>
        <end position="271"/>
    </location>
</feature>
<dbReference type="Pfam" id="PF06974">
    <property type="entry name" value="WS_DGAT_C"/>
    <property type="match status" value="1"/>
</dbReference>
<keyword evidence="7 11" id="KW-0319">Glycerol metabolism</keyword>
<dbReference type="GO" id="GO:0004144">
    <property type="term" value="F:diacylglycerol O-acyltransferase activity"/>
    <property type="evidence" value="ECO:0007669"/>
    <property type="project" value="UniProtKB-EC"/>
</dbReference>
<dbReference type="RefSeq" id="WP_130915743.1">
    <property type="nucleotide sequence ID" value="NZ_LR215973.1"/>
</dbReference>
<keyword evidence="6 11" id="KW-0808">Transferase</keyword>
<evidence type="ECO:0000256" key="1">
    <source>
        <dbReference type="ARBA" id="ARBA00004771"/>
    </source>
</evidence>
<dbReference type="GO" id="GO:0001666">
    <property type="term" value="P:response to hypoxia"/>
    <property type="evidence" value="ECO:0007669"/>
    <property type="project" value="TreeGrafter"/>
</dbReference>
<evidence type="ECO:0000256" key="5">
    <source>
        <dbReference type="ARBA" id="ARBA00022516"/>
    </source>
</evidence>
<dbReference type="Proteomes" id="UP000290439">
    <property type="component" value="Chromosome"/>
</dbReference>
<reference evidence="14 15" key="1">
    <citation type="submission" date="2019-02" db="EMBL/GenBank/DDBJ databases">
        <authorList>
            <consortium name="Pathogen Informatics"/>
        </authorList>
    </citation>
    <scope>NUCLEOTIDE SEQUENCE [LARGE SCALE GENOMIC DNA]</scope>
    <source>
        <strain evidence="14 15">3012STDY6756504</strain>
    </source>
</reference>
<feature type="domain" description="O-acyltransferase WSD1 C-terminal" evidence="13">
    <location>
        <begin position="313"/>
        <end position="463"/>
    </location>
</feature>
<dbReference type="EC" id="2.3.1.20" evidence="4 11"/>
<dbReference type="GO" id="GO:0019432">
    <property type="term" value="P:triglyceride biosynthetic process"/>
    <property type="evidence" value="ECO:0007669"/>
    <property type="project" value="UniProtKB-UniPathway"/>
</dbReference>
<evidence type="ECO:0000313" key="15">
    <source>
        <dbReference type="Proteomes" id="UP000290439"/>
    </source>
</evidence>
<evidence type="ECO:0000256" key="8">
    <source>
        <dbReference type="ARBA" id="ARBA00023098"/>
    </source>
</evidence>
<dbReference type="PANTHER" id="PTHR31650">
    <property type="entry name" value="O-ACYLTRANSFERASE (WSD1-LIKE) FAMILY PROTEIN"/>
    <property type="match status" value="1"/>
</dbReference>
<dbReference type="AlphaFoldDB" id="A0A4U8VTP9"/>
<evidence type="ECO:0000256" key="9">
    <source>
        <dbReference type="ARBA" id="ARBA00023315"/>
    </source>
</evidence>
<dbReference type="GO" id="GO:0005886">
    <property type="term" value="C:plasma membrane"/>
    <property type="evidence" value="ECO:0007669"/>
    <property type="project" value="TreeGrafter"/>
</dbReference>
<dbReference type="InterPro" id="IPR014292">
    <property type="entry name" value="Acyl_transf_WS/DGAT"/>
</dbReference>
<gene>
    <name evidence="14" type="primary">tgs1_1</name>
    <name evidence="14" type="ORF">NCTC10797_00396</name>
</gene>
<dbReference type="EMBL" id="LR215973">
    <property type="protein sequence ID" value="VFA96642.1"/>
    <property type="molecule type" value="Genomic_DNA"/>
</dbReference>
<accession>A0A4U8VTP9</accession>
<dbReference type="PANTHER" id="PTHR31650:SF1">
    <property type="entry name" value="WAX ESTER SYNTHASE_DIACYLGLYCEROL ACYLTRANSFERASE 4-RELATED"/>
    <property type="match status" value="1"/>
</dbReference>
<keyword evidence="9 11" id="KW-0012">Acyltransferase</keyword>
<dbReference type="InterPro" id="IPR009721">
    <property type="entry name" value="O-acyltransferase_WSD1_C"/>
</dbReference>
<dbReference type="InterPro" id="IPR045034">
    <property type="entry name" value="O-acyltransferase_WSD1-like"/>
</dbReference>
<dbReference type="InterPro" id="IPR004255">
    <property type="entry name" value="O-acyltransferase_WSD1_N"/>
</dbReference>
<dbReference type="GO" id="GO:0006071">
    <property type="term" value="P:glycerol metabolic process"/>
    <property type="evidence" value="ECO:0007669"/>
    <property type="project" value="UniProtKB-KW"/>
</dbReference>
<name>A0A4U8VTP9_9NOCA</name>
<comment type="pathway">
    <text evidence="1 11">Glycerolipid metabolism; triacylglycerol biosynthesis.</text>
</comment>
<evidence type="ECO:0000256" key="10">
    <source>
        <dbReference type="ARBA" id="ARBA00048109"/>
    </source>
</evidence>
<evidence type="ECO:0000256" key="7">
    <source>
        <dbReference type="ARBA" id="ARBA00022798"/>
    </source>
</evidence>
<dbReference type="GO" id="GO:0071731">
    <property type="term" value="P:response to nitric oxide"/>
    <property type="evidence" value="ECO:0007669"/>
    <property type="project" value="TreeGrafter"/>
</dbReference>
<protein>
    <recommendedName>
        <fullName evidence="4 11">Diacylglycerol O-acyltransferase</fullName>
        <ecNumber evidence="4 11">2.3.1.20</ecNumber>
    </recommendedName>
</protein>
<evidence type="ECO:0000256" key="2">
    <source>
        <dbReference type="ARBA" id="ARBA00005189"/>
    </source>
</evidence>
<dbReference type="Pfam" id="PF03007">
    <property type="entry name" value="WS_DGAT_cat"/>
    <property type="match status" value="1"/>
</dbReference>
<dbReference type="NCBIfam" id="TIGR02946">
    <property type="entry name" value="acyl_WS_DGAT"/>
    <property type="match status" value="1"/>
</dbReference>
<dbReference type="GO" id="GO:0051701">
    <property type="term" value="P:biological process involved in interaction with host"/>
    <property type="evidence" value="ECO:0007669"/>
    <property type="project" value="TreeGrafter"/>
</dbReference>
<organism evidence="14 15">
    <name type="scientific">Nocardia cyriacigeorgica</name>
    <dbReference type="NCBI Taxonomy" id="135487"/>
    <lineage>
        <taxon>Bacteria</taxon>
        <taxon>Bacillati</taxon>
        <taxon>Actinomycetota</taxon>
        <taxon>Actinomycetes</taxon>
        <taxon>Mycobacteriales</taxon>
        <taxon>Nocardiaceae</taxon>
        <taxon>Nocardia</taxon>
    </lineage>
</organism>
<evidence type="ECO:0000256" key="4">
    <source>
        <dbReference type="ARBA" id="ARBA00013244"/>
    </source>
</evidence>
<evidence type="ECO:0000256" key="11">
    <source>
        <dbReference type="RuleBase" id="RU361241"/>
    </source>
</evidence>
<proteinExistence type="inferred from homology"/>
<comment type="similarity">
    <text evidence="3 11">Belongs to the long-chain O-acyltransferase family.</text>
</comment>
<keyword evidence="5 11" id="KW-0444">Lipid biosynthesis</keyword>
<comment type="pathway">
    <text evidence="2">Lipid metabolism.</text>
</comment>
<sequence length="475" mass="52799">MNSVAPLRVTAEHLHPRDAVFVYDETDRHLSNIVAVYAFDASTPLTYPQVSAWMRARLGLSALFHRRLQRVPMDLDLPYWVPDPILELRDHVFLTSPRTWDDVRRRIATIASARMDLSRPPWELHVMDQVHDVPGLDGAATFVVVKFHHSVGDGVATRKLELALFGDNPPPPPAEVVHAWPTLATALRTTDALTVGTARFATGLIRTRSAAAEAAERAQAGELHQPLPLRPATRFNRGVRHPLTFDLVTLPLTELHEAKAGSPFRVTINDLMLTTVSLALSAYLSEKGELPTDSLAAMVPMSMRKTTTWSSANQLCQMYVDLHTDIPDPIARLRAVNRSASLEKQRNSDPAILRTETRVETSPAWLLRLAGWARAQRSFETADTVPLMNTTISNVPPVATDLEFLGRPVARIFGVLPTMDGDGLRHLITSQGDEIVISVSTDTTMMADLPHYGELLRESFYSLRDALVQQPTEHR</sequence>
<evidence type="ECO:0000259" key="13">
    <source>
        <dbReference type="Pfam" id="PF06974"/>
    </source>
</evidence>
<evidence type="ECO:0000256" key="6">
    <source>
        <dbReference type="ARBA" id="ARBA00022679"/>
    </source>
</evidence>
<evidence type="ECO:0000256" key="3">
    <source>
        <dbReference type="ARBA" id="ARBA00009587"/>
    </source>
</evidence>
<evidence type="ECO:0000313" key="14">
    <source>
        <dbReference type="EMBL" id="VFA96642.1"/>
    </source>
</evidence>
<evidence type="ECO:0000259" key="12">
    <source>
        <dbReference type="Pfam" id="PF03007"/>
    </source>
</evidence>
<comment type="catalytic activity">
    <reaction evidence="10 11">
        <text>an acyl-CoA + a 1,2-diacyl-sn-glycerol = a triacyl-sn-glycerol + CoA</text>
        <dbReference type="Rhea" id="RHEA:10868"/>
        <dbReference type="ChEBI" id="CHEBI:17815"/>
        <dbReference type="ChEBI" id="CHEBI:57287"/>
        <dbReference type="ChEBI" id="CHEBI:58342"/>
        <dbReference type="ChEBI" id="CHEBI:64615"/>
        <dbReference type="EC" id="2.3.1.20"/>
    </reaction>
</comment>
<keyword evidence="8 11" id="KW-0443">Lipid metabolism</keyword>